<organism evidence="2 3">
    <name type="scientific">Tritrichomonas foetus</name>
    <dbReference type="NCBI Taxonomy" id="1144522"/>
    <lineage>
        <taxon>Eukaryota</taxon>
        <taxon>Metamonada</taxon>
        <taxon>Parabasalia</taxon>
        <taxon>Tritrichomonadida</taxon>
        <taxon>Tritrichomonadidae</taxon>
        <taxon>Tritrichomonas</taxon>
    </lineage>
</organism>
<feature type="coiled-coil region" evidence="1">
    <location>
        <begin position="187"/>
        <end position="280"/>
    </location>
</feature>
<evidence type="ECO:0000256" key="1">
    <source>
        <dbReference type="SAM" id="Coils"/>
    </source>
</evidence>
<sequence>MSNNEDLKPIEHTIHATTSKIGDFASSLNAREINLSKKQRKLEKIKKLEIERSNNIENYMKQLSDRSHSFKSESVVFLKEYSDREKNISQEIQKFSKKIDNRINRLKNFQTEKMENEKELNHLHKLIFDAEEEIQILEGKDLDAERVLYELTTKPFTEKDINHELRQARKSEKTAVDAILHLNYRLIHDLRQQISEEKQKKTFLREEYFKLMKENPIIQIDKSKLLQIESNVKALKRREKRIDKEITEITDKKPALKSRISEMKLKLKKIEIEKEKFENKKMNFHVDYHPEYYSSLTDQINKVKLKSYVLNRKLKKSKKKLTELNTIINHLHRKNRQLTEIEIDMEHDSLEIHAKINESHQIELEWQRRDQDDKYTEQKLIHELTELQKLIAAGTGEFDSLIQHQNEFEETLKEKNKEIKELKKLNYSSNSFINDEISSRLKSSINKLKNLKQKIKEDSLKLLANVRNLSENNNFTKKELNVLQAKLHQENFYLHKLEVEKAKFHLEEPPRTSEAIIDLKNRLNKTRLNIQCARSRIDDKRDILSRIAKVNNLSGANALFVIEDGERVIDRSQKRKDICNESSERVERAKNVLNSFCEFYQVIRNEQRTWENEKSPNFQLQKWIDIMHDICRKFRCFGI</sequence>
<accession>A0A1J4JZT3</accession>
<dbReference type="GeneID" id="94840455"/>
<keyword evidence="1" id="KW-0175">Coiled coil</keyword>
<dbReference type="EMBL" id="MLAK01000784">
    <property type="protein sequence ID" value="OHT04679.1"/>
    <property type="molecule type" value="Genomic_DNA"/>
</dbReference>
<dbReference type="RefSeq" id="XP_068357815.1">
    <property type="nucleotide sequence ID" value="XM_068505751.1"/>
</dbReference>
<keyword evidence="3" id="KW-1185">Reference proteome</keyword>
<reference evidence="2" key="1">
    <citation type="submission" date="2016-10" db="EMBL/GenBank/DDBJ databases">
        <authorList>
            <person name="Benchimol M."/>
            <person name="Almeida L.G."/>
            <person name="Vasconcelos A.T."/>
            <person name="Perreira-Neves A."/>
            <person name="Rosa I.A."/>
            <person name="Tasca T."/>
            <person name="Bogo M.R."/>
            <person name="de Souza W."/>
        </authorList>
    </citation>
    <scope>NUCLEOTIDE SEQUENCE [LARGE SCALE GENOMIC DNA]</scope>
    <source>
        <strain evidence="2">K</strain>
    </source>
</reference>
<gene>
    <name evidence="2" type="ORF">TRFO_27759</name>
</gene>
<dbReference type="VEuPathDB" id="TrichDB:TRFO_27759"/>
<evidence type="ECO:0000313" key="2">
    <source>
        <dbReference type="EMBL" id="OHT04679.1"/>
    </source>
</evidence>
<protein>
    <submittedName>
        <fullName evidence="2">Uncharacterized protein</fullName>
    </submittedName>
</protein>
<feature type="coiled-coil region" evidence="1">
    <location>
        <begin position="78"/>
        <end position="140"/>
    </location>
</feature>
<evidence type="ECO:0000313" key="3">
    <source>
        <dbReference type="Proteomes" id="UP000179807"/>
    </source>
</evidence>
<dbReference type="Proteomes" id="UP000179807">
    <property type="component" value="Unassembled WGS sequence"/>
</dbReference>
<dbReference type="AlphaFoldDB" id="A0A1J4JZT3"/>
<name>A0A1J4JZT3_9EUKA</name>
<proteinExistence type="predicted"/>
<comment type="caution">
    <text evidence="2">The sequence shown here is derived from an EMBL/GenBank/DDBJ whole genome shotgun (WGS) entry which is preliminary data.</text>
</comment>
<feature type="coiled-coil region" evidence="1">
    <location>
        <begin position="401"/>
        <end position="486"/>
    </location>
</feature>